<evidence type="ECO:0000313" key="3">
    <source>
        <dbReference type="Proteomes" id="UP001266305"/>
    </source>
</evidence>
<proteinExistence type="predicted"/>
<evidence type="ECO:0000256" key="1">
    <source>
        <dbReference type="SAM" id="MobiDB-lite"/>
    </source>
</evidence>
<dbReference type="InterPro" id="IPR026791">
    <property type="entry name" value="DOCK"/>
</dbReference>
<sequence length="291" mass="33079">MISENFYFDLNSDSTKGLLRAHGTHPAISTLARSAIFSVTYPSPDIFLVIKLEKVLQQGDISECCEPYMVMKEVDAAKNKEKLEKLRLAAEQFCTRLGRYRMPFAWTAVHLANIVSSAGQLDRDLDSEGERRPAWTDRRRRGPQDRSSSGDDACSFSGFRPATLTVTNFFKQEAERLSDEDLFKFLADMRRPSSLLRRLRPVTAQLKIDISPAPENPHFCLSPELLHIKPYPDPRGRPTKEILEFPAREVYSPHTSYRYGLWGPAVHLMVGIPASCWVGSPKAEYTHRHPK</sequence>
<feature type="region of interest" description="Disordered" evidence="1">
    <location>
        <begin position="122"/>
        <end position="154"/>
    </location>
</feature>
<gene>
    <name evidence="2" type="primary">DOCK6_3</name>
    <name evidence="2" type="ORF">P7K49_033285</name>
</gene>
<dbReference type="Proteomes" id="UP001266305">
    <property type="component" value="Unassembled WGS sequence"/>
</dbReference>
<dbReference type="PANTHER" id="PTHR23317">
    <property type="entry name" value="DEDICATOR OF CYTOKINESIS DOCK"/>
    <property type="match status" value="1"/>
</dbReference>
<evidence type="ECO:0000313" key="2">
    <source>
        <dbReference type="EMBL" id="KAK2087378.1"/>
    </source>
</evidence>
<organism evidence="2 3">
    <name type="scientific">Saguinus oedipus</name>
    <name type="common">Cotton-top tamarin</name>
    <name type="synonym">Oedipomidas oedipus</name>
    <dbReference type="NCBI Taxonomy" id="9490"/>
    <lineage>
        <taxon>Eukaryota</taxon>
        <taxon>Metazoa</taxon>
        <taxon>Chordata</taxon>
        <taxon>Craniata</taxon>
        <taxon>Vertebrata</taxon>
        <taxon>Euteleostomi</taxon>
        <taxon>Mammalia</taxon>
        <taxon>Eutheria</taxon>
        <taxon>Euarchontoglires</taxon>
        <taxon>Primates</taxon>
        <taxon>Haplorrhini</taxon>
        <taxon>Platyrrhini</taxon>
        <taxon>Cebidae</taxon>
        <taxon>Callitrichinae</taxon>
        <taxon>Saguinus</taxon>
    </lineage>
</organism>
<comment type="caution">
    <text evidence="2">The sequence shown here is derived from an EMBL/GenBank/DDBJ whole genome shotgun (WGS) entry which is preliminary data.</text>
</comment>
<feature type="compositionally biased region" description="Basic and acidic residues" evidence="1">
    <location>
        <begin position="122"/>
        <end position="137"/>
    </location>
</feature>
<reference evidence="2 3" key="1">
    <citation type="submission" date="2023-05" db="EMBL/GenBank/DDBJ databases">
        <title>B98-5 Cell Line De Novo Hybrid Assembly: An Optical Mapping Approach.</title>
        <authorList>
            <person name="Kananen K."/>
            <person name="Auerbach J.A."/>
            <person name="Kautto E."/>
            <person name="Blachly J.S."/>
        </authorList>
    </citation>
    <scope>NUCLEOTIDE SEQUENCE [LARGE SCALE GENOMIC DNA]</scope>
    <source>
        <strain evidence="2">B95-8</strain>
        <tissue evidence="2">Cell line</tissue>
    </source>
</reference>
<protein>
    <submittedName>
        <fullName evidence="2">Dedicator of cytokinesis protein 6</fullName>
    </submittedName>
</protein>
<dbReference type="PANTHER" id="PTHR23317:SF65">
    <property type="entry name" value="DEDICATOR OF CYTOKINESIS PROTEIN 6"/>
    <property type="match status" value="1"/>
</dbReference>
<accession>A0ABQ9TRG9</accession>
<dbReference type="EMBL" id="JASSZA010000019">
    <property type="protein sequence ID" value="KAK2087378.1"/>
    <property type="molecule type" value="Genomic_DNA"/>
</dbReference>
<name>A0ABQ9TRG9_SAGOE</name>
<keyword evidence="3" id="KW-1185">Reference proteome</keyword>